<organism evidence="7">
    <name type="scientific">Echinostoma caproni</name>
    <dbReference type="NCBI Taxonomy" id="27848"/>
    <lineage>
        <taxon>Eukaryota</taxon>
        <taxon>Metazoa</taxon>
        <taxon>Spiralia</taxon>
        <taxon>Lophotrochozoa</taxon>
        <taxon>Platyhelminthes</taxon>
        <taxon>Trematoda</taxon>
        <taxon>Digenea</taxon>
        <taxon>Plagiorchiida</taxon>
        <taxon>Echinostomata</taxon>
        <taxon>Echinostomatoidea</taxon>
        <taxon>Echinostomatidae</taxon>
        <taxon>Echinostoma</taxon>
    </lineage>
</organism>
<keyword evidence="2" id="KW-0804">Transcription</keyword>
<evidence type="ECO:0000313" key="5">
    <source>
        <dbReference type="EMBL" id="VDP92711.1"/>
    </source>
</evidence>
<dbReference type="InterPro" id="IPR035500">
    <property type="entry name" value="NHR-like_dom_sf"/>
</dbReference>
<name>A0A183B8A4_9TREM</name>
<keyword evidence="1" id="KW-0805">Transcription regulation</keyword>
<dbReference type="AlphaFoldDB" id="A0A183B8A4"/>
<dbReference type="OrthoDB" id="6081310at2759"/>
<evidence type="ECO:0000256" key="1">
    <source>
        <dbReference type="ARBA" id="ARBA00023015"/>
    </source>
</evidence>
<keyword evidence="3" id="KW-0675">Receptor</keyword>
<dbReference type="Gene3D" id="1.10.565.10">
    <property type="entry name" value="Retinoid X Receptor"/>
    <property type="match status" value="1"/>
</dbReference>
<evidence type="ECO:0000313" key="7">
    <source>
        <dbReference type="WBParaSite" id="ECPE_0001547901-mRNA-1"/>
    </source>
</evidence>
<reference evidence="7" key="1">
    <citation type="submission" date="2016-06" db="UniProtKB">
        <authorList>
            <consortium name="WormBaseParasite"/>
        </authorList>
    </citation>
    <scope>IDENTIFICATION</scope>
</reference>
<protein>
    <submittedName>
        <fullName evidence="7">Transposase</fullName>
    </submittedName>
</protein>
<evidence type="ECO:0000256" key="3">
    <source>
        <dbReference type="ARBA" id="ARBA00023170"/>
    </source>
</evidence>
<evidence type="ECO:0000313" key="6">
    <source>
        <dbReference type="Proteomes" id="UP000272942"/>
    </source>
</evidence>
<dbReference type="Proteomes" id="UP000272942">
    <property type="component" value="Unassembled WGS sequence"/>
</dbReference>
<keyword evidence="6" id="KW-1185">Reference proteome</keyword>
<feature type="region of interest" description="Disordered" evidence="4">
    <location>
        <begin position="125"/>
        <end position="148"/>
    </location>
</feature>
<dbReference type="SUPFAM" id="SSF48508">
    <property type="entry name" value="Nuclear receptor ligand-binding domain"/>
    <property type="match status" value="1"/>
</dbReference>
<gene>
    <name evidence="5" type="ORF">ECPE_LOCUS15439</name>
</gene>
<accession>A0A183B8A4</accession>
<dbReference type="WBParaSite" id="ECPE_0001547901-mRNA-1">
    <property type="protein sequence ID" value="ECPE_0001547901-mRNA-1"/>
    <property type="gene ID" value="ECPE_0001547901"/>
</dbReference>
<proteinExistence type="predicted"/>
<evidence type="ECO:0000256" key="2">
    <source>
        <dbReference type="ARBA" id="ARBA00023163"/>
    </source>
</evidence>
<dbReference type="EMBL" id="UZAN01060535">
    <property type="protein sequence ID" value="VDP92711.1"/>
    <property type="molecule type" value="Genomic_DNA"/>
</dbReference>
<evidence type="ECO:0000256" key="4">
    <source>
        <dbReference type="SAM" id="MobiDB-lite"/>
    </source>
</evidence>
<sequence length="148" mass="16873">MNLNDLLSSDADWQYARQERSNRGELVDVHTVEHTQDLLLETFNRYVNWSRKHDAAHVTRPHSGSTRPSPGSTQSQFWPRIFMALTELRSITLCNQGLFVERAFSAACDQLPWYFHELFHGSQVSGGAESESIPIDERLTTGPSVRLN</sequence>
<reference evidence="5 6" key="2">
    <citation type="submission" date="2018-11" db="EMBL/GenBank/DDBJ databases">
        <authorList>
            <consortium name="Pathogen Informatics"/>
        </authorList>
    </citation>
    <scope>NUCLEOTIDE SEQUENCE [LARGE SCALE GENOMIC DNA]</scope>
    <source>
        <strain evidence="5 6">Egypt</strain>
    </source>
</reference>